<protein>
    <submittedName>
        <fullName evidence="3">Uncharacterized protein</fullName>
    </submittedName>
</protein>
<keyword evidence="2" id="KW-0472">Membrane</keyword>
<keyword evidence="2" id="KW-0812">Transmembrane</keyword>
<proteinExistence type="predicted"/>
<evidence type="ECO:0000313" key="3">
    <source>
        <dbReference type="EMBL" id="KAK8485396.1"/>
    </source>
</evidence>
<feature type="compositionally biased region" description="Polar residues" evidence="1">
    <location>
        <begin position="1"/>
        <end position="16"/>
    </location>
</feature>
<sequence>MNNLLSRNQSTVSGSEDQIMDGGSSASDSDTDIDPMHAGLNQWNWDEPEEDEGDEDGEWEEADAEEHAIGHTTSRTGLSKSKSEGGFSEDSDEDEDEAEADEACELGPCQLRDAPHVDPTIGSSCREGVRDWLFRAVAPVAGIIGVVLALWLGKPVIGRRGLIDDCNLPSWGQHQIQVSSTSSLNQRGSRGRRWLSLF</sequence>
<dbReference type="EMBL" id="JBBPBN010000502">
    <property type="protein sequence ID" value="KAK8485396.1"/>
    <property type="molecule type" value="Genomic_DNA"/>
</dbReference>
<dbReference type="Proteomes" id="UP001396334">
    <property type="component" value="Unassembled WGS sequence"/>
</dbReference>
<feature type="compositionally biased region" description="Acidic residues" evidence="1">
    <location>
        <begin position="46"/>
        <end position="64"/>
    </location>
</feature>
<evidence type="ECO:0000313" key="4">
    <source>
        <dbReference type="Proteomes" id="UP001396334"/>
    </source>
</evidence>
<feature type="transmembrane region" description="Helical" evidence="2">
    <location>
        <begin position="132"/>
        <end position="152"/>
    </location>
</feature>
<name>A0ABR1ZXF5_9ROSI</name>
<keyword evidence="2" id="KW-1133">Transmembrane helix</keyword>
<organism evidence="3 4">
    <name type="scientific">Hibiscus sabdariffa</name>
    <name type="common">roselle</name>
    <dbReference type="NCBI Taxonomy" id="183260"/>
    <lineage>
        <taxon>Eukaryota</taxon>
        <taxon>Viridiplantae</taxon>
        <taxon>Streptophyta</taxon>
        <taxon>Embryophyta</taxon>
        <taxon>Tracheophyta</taxon>
        <taxon>Spermatophyta</taxon>
        <taxon>Magnoliopsida</taxon>
        <taxon>eudicotyledons</taxon>
        <taxon>Gunneridae</taxon>
        <taxon>Pentapetalae</taxon>
        <taxon>rosids</taxon>
        <taxon>malvids</taxon>
        <taxon>Malvales</taxon>
        <taxon>Malvaceae</taxon>
        <taxon>Malvoideae</taxon>
        <taxon>Hibiscus</taxon>
    </lineage>
</organism>
<evidence type="ECO:0000256" key="1">
    <source>
        <dbReference type="SAM" id="MobiDB-lite"/>
    </source>
</evidence>
<reference evidence="3 4" key="1">
    <citation type="journal article" date="2024" name="G3 (Bethesda)">
        <title>Genome assembly of Hibiscus sabdariffa L. provides insights into metabolisms of medicinal natural products.</title>
        <authorList>
            <person name="Kim T."/>
        </authorList>
    </citation>
    <scope>NUCLEOTIDE SEQUENCE [LARGE SCALE GENOMIC DNA]</scope>
    <source>
        <strain evidence="3">TK-2024</strain>
        <tissue evidence="3">Old leaves</tissue>
    </source>
</reference>
<comment type="caution">
    <text evidence="3">The sequence shown here is derived from an EMBL/GenBank/DDBJ whole genome shotgun (WGS) entry which is preliminary data.</text>
</comment>
<feature type="compositionally biased region" description="Acidic residues" evidence="1">
    <location>
        <begin position="87"/>
        <end position="102"/>
    </location>
</feature>
<keyword evidence="4" id="KW-1185">Reference proteome</keyword>
<accession>A0ABR1ZXF5</accession>
<feature type="region of interest" description="Disordered" evidence="1">
    <location>
        <begin position="1"/>
        <end position="102"/>
    </location>
</feature>
<gene>
    <name evidence="3" type="ORF">V6N11_037093</name>
</gene>
<evidence type="ECO:0000256" key="2">
    <source>
        <dbReference type="SAM" id="Phobius"/>
    </source>
</evidence>